<keyword evidence="8" id="KW-0812">Transmembrane</keyword>
<accession>A0A8J2WE32</accession>
<keyword evidence="7" id="KW-0560">Oxidoreductase</keyword>
<organism evidence="9 10">
    <name type="scientific">Daphnia galeata</name>
    <dbReference type="NCBI Taxonomy" id="27404"/>
    <lineage>
        <taxon>Eukaryota</taxon>
        <taxon>Metazoa</taxon>
        <taxon>Ecdysozoa</taxon>
        <taxon>Arthropoda</taxon>
        <taxon>Crustacea</taxon>
        <taxon>Branchiopoda</taxon>
        <taxon>Diplostraca</taxon>
        <taxon>Cladocera</taxon>
        <taxon>Anomopoda</taxon>
        <taxon>Daphniidae</taxon>
        <taxon>Daphnia</taxon>
    </lineage>
</organism>
<dbReference type="GO" id="GO:0016705">
    <property type="term" value="F:oxidoreductase activity, acting on paired donors, with incorporation or reduction of molecular oxygen"/>
    <property type="evidence" value="ECO:0007669"/>
    <property type="project" value="InterPro"/>
</dbReference>
<evidence type="ECO:0000256" key="3">
    <source>
        <dbReference type="ARBA" id="ARBA00022617"/>
    </source>
</evidence>
<comment type="cofactor">
    <cofactor evidence="1 6">
        <name>heme</name>
        <dbReference type="ChEBI" id="CHEBI:30413"/>
    </cofactor>
</comment>
<evidence type="ECO:0000256" key="1">
    <source>
        <dbReference type="ARBA" id="ARBA00001971"/>
    </source>
</evidence>
<evidence type="ECO:0008006" key="11">
    <source>
        <dbReference type="Google" id="ProtNLM"/>
    </source>
</evidence>
<feature type="binding site" description="axial binding residue" evidence="6">
    <location>
        <position position="474"/>
    </location>
    <ligand>
        <name>heme</name>
        <dbReference type="ChEBI" id="CHEBI:30413"/>
    </ligand>
    <ligandPart>
        <name>Fe</name>
        <dbReference type="ChEBI" id="CHEBI:18248"/>
    </ligandPart>
</feature>
<dbReference type="Pfam" id="PF00067">
    <property type="entry name" value="p450"/>
    <property type="match status" value="1"/>
</dbReference>
<evidence type="ECO:0000256" key="5">
    <source>
        <dbReference type="ARBA" id="ARBA00023033"/>
    </source>
</evidence>
<evidence type="ECO:0000256" key="6">
    <source>
        <dbReference type="PIRSR" id="PIRSR602401-1"/>
    </source>
</evidence>
<dbReference type="InterPro" id="IPR017972">
    <property type="entry name" value="Cyt_P450_CS"/>
</dbReference>
<comment type="similarity">
    <text evidence="2 7">Belongs to the cytochrome P450 family.</text>
</comment>
<evidence type="ECO:0000313" key="10">
    <source>
        <dbReference type="Proteomes" id="UP000789390"/>
    </source>
</evidence>
<gene>
    <name evidence="9" type="ORF">DGAL_LOCUS3495</name>
</gene>
<dbReference type="EMBL" id="CAKKLH010000053">
    <property type="protein sequence ID" value="CAH0101167.1"/>
    <property type="molecule type" value="Genomic_DNA"/>
</dbReference>
<keyword evidence="8" id="KW-0472">Membrane</keyword>
<keyword evidence="10" id="KW-1185">Reference proteome</keyword>
<evidence type="ECO:0000256" key="8">
    <source>
        <dbReference type="SAM" id="Phobius"/>
    </source>
</evidence>
<keyword evidence="6 7" id="KW-0479">Metal-binding</keyword>
<sequence length="530" mass="61502">MVHPAEEINAVLAMILALVCLAVAVIFFFYLKWEFSSYVKTIDLIPGPPKIPFFGNALSIPLDPCGGLQKISVEWPKTYGHFRRGWFGFKAYIDISCPLVIEEILSSQKFIDKGKDYDMLMPWLGEGLLTSTGNKWRKRRRLLTPAFHFQILDNFFDTFNKSANILCQQLQRSLSVAAELNKTDAEIEVFPYLKRCTLDIICEAAMGVQIKAQLEDTEYIYAVQKYSAILFEYFTSVWSFLPKWMYFMTKHGKEYQKCLKIIHDFTSKVIQERKKEIDQEVATRQVNTEQEDTDEYNFKSKKRRAFLDLMLIAAKEGAELTDEDIRNEVDTFMFEGHDTTACAAVWFLYCMGTHPKCQELVREELNEVFGDSDRPCNLEDASKLKYLESCIKETLRLYPSVPHIKRYNSEDIFLSNGYKIPAGASYSIHIYSLHRNEEIFPDPLSFKPERFYSDQCSERHPFAFVPFSAGPRNCIGQRFALYEEKVIFSTLLRRFRFTYNTAKHGLAKPCADMLLKPHHEMPLIITPLCQ</sequence>
<dbReference type="PRINTS" id="PR00463">
    <property type="entry name" value="EP450I"/>
</dbReference>
<feature type="transmembrane region" description="Helical" evidence="8">
    <location>
        <begin position="12"/>
        <end position="31"/>
    </location>
</feature>
<dbReference type="PRINTS" id="PR00385">
    <property type="entry name" value="P450"/>
</dbReference>
<evidence type="ECO:0000256" key="7">
    <source>
        <dbReference type="RuleBase" id="RU000461"/>
    </source>
</evidence>
<reference evidence="9" key="1">
    <citation type="submission" date="2021-11" db="EMBL/GenBank/DDBJ databases">
        <authorList>
            <person name="Schell T."/>
        </authorList>
    </citation>
    <scope>NUCLEOTIDE SEQUENCE</scope>
    <source>
        <strain evidence="9">M5</strain>
    </source>
</reference>
<dbReference type="GO" id="GO:0005506">
    <property type="term" value="F:iron ion binding"/>
    <property type="evidence" value="ECO:0007669"/>
    <property type="project" value="InterPro"/>
</dbReference>
<dbReference type="Gene3D" id="1.10.630.10">
    <property type="entry name" value="Cytochrome P450"/>
    <property type="match status" value="1"/>
</dbReference>
<protein>
    <recommendedName>
        <fullName evidence="11">Cytochrome p450</fullName>
    </recommendedName>
</protein>
<dbReference type="SUPFAM" id="SSF48264">
    <property type="entry name" value="Cytochrome P450"/>
    <property type="match status" value="1"/>
</dbReference>
<dbReference type="PANTHER" id="PTHR24291">
    <property type="entry name" value="CYTOCHROME P450 FAMILY 4"/>
    <property type="match status" value="1"/>
</dbReference>
<keyword evidence="8" id="KW-1133">Transmembrane helix</keyword>
<evidence type="ECO:0000313" key="9">
    <source>
        <dbReference type="EMBL" id="CAH0101167.1"/>
    </source>
</evidence>
<name>A0A8J2WE32_9CRUS</name>
<dbReference type="Proteomes" id="UP000789390">
    <property type="component" value="Unassembled WGS sequence"/>
</dbReference>
<evidence type="ECO:0000256" key="2">
    <source>
        <dbReference type="ARBA" id="ARBA00010617"/>
    </source>
</evidence>
<dbReference type="InterPro" id="IPR002401">
    <property type="entry name" value="Cyt_P450_E_grp-I"/>
</dbReference>
<evidence type="ECO:0000256" key="4">
    <source>
        <dbReference type="ARBA" id="ARBA00023004"/>
    </source>
</evidence>
<proteinExistence type="inferred from homology"/>
<dbReference type="CDD" id="cd20628">
    <property type="entry name" value="CYP4"/>
    <property type="match status" value="1"/>
</dbReference>
<dbReference type="InterPro" id="IPR001128">
    <property type="entry name" value="Cyt_P450"/>
</dbReference>
<dbReference type="AlphaFoldDB" id="A0A8J2WE32"/>
<dbReference type="PANTHER" id="PTHR24291:SF201">
    <property type="entry name" value="CYTOCHROME P450, FAMILY 4, SUBFAMILY B, POLYPEPTIDE 7"/>
    <property type="match status" value="1"/>
</dbReference>
<keyword evidence="3 6" id="KW-0349">Heme</keyword>
<dbReference type="InterPro" id="IPR050196">
    <property type="entry name" value="Cytochrome_P450_Monoox"/>
</dbReference>
<dbReference type="InterPro" id="IPR036396">
    <property type="entry name" value="Cyt_P450_sf"/>
</dbReference>
<dbReference type="GO" id="GO:0020037">
    <property type="term" value="F:heme binding"/>
    <property type="evidence" value="ECO:0007669"/>
    <property type="project" value="InterPro"/>
</dbReference>
<dbReference type="OrthoDB" id="1470350at2759"/>
<dbReference type="GO" id="GO:0004497">
    <property type="term" value="F:monooxygenase activity"/>
    <property type="evidence" value="ECO:0007669"/>
    <property type="project" value="UniProtKB-KW"/>
</dbReference>
<keyword evidence="4 6" id="KW-0408">Iron</keyword>
<dbReference type="PROSITE" id="PS00086">
    <property type="entry name" value="CYTOCHROME_P450"/>
    <property type="match status" value="1"/>
</dbReference>
<keyword evidence="5 7" id="KW-0503">Monooxygenase</keyword>
<comment type="caution">
    <text evidence="9">The sequence shown here is derived from an EMBL/GenBank/DDBJ whole genome shotgun (WGS) entry which is preliminary data.</text>
</comment>